<feature type="compositionally biased region" description="Polar residues" evidence="2">
    <location>
        <begin position="68"/>
        <end position="87"/>
    </location>
</feature>
<proteinExistence type="predicted"/>
<dbReference type="Proteomes" id="UP000887013">
    <property type="component" value="Unassembled WGS sequence"/>
</dbReference>
<evidence type="ECO:0000256" key="1">
    <source>
        <dbReference type="SAM" id="Coils"/>
    </source>
</evidence>
<sequence>MLTDESFSKNDLENSLSRKELSPLIDNEDANEQLPLRDIGSFLRKKSSIFSSKSPDGESTPSDEKLGSSVTGGKATKSSAEQANGSSAFPFPPVNGNRESSVIAINQGSIAKSKDAIAIGIEPPVGNINKVPYITVTAPSNEGEHQKLGGTPPHEAMYSRSSNLPSVAITSEYMGNRSFCGDEETIRLNINLCNDKISNVLIDIKSCDDKISLMIFLIYVFNTTFSWCEKKESRWKEELDSYIKEKDELKGELRHLQNRVEIDLLSQQVHEMSLQNQSYTEENGRLREELRSFRESFSTQMNQVSTQLAVPGRDNVFNSPSTHL</sequence>
<protein>
    <submittedName>
        <fullName evidence="3">Uncharacterized protein</fullName>
    </submittedName>
</protein>
<feature type="compositionally biased region" description="Polar residues" evidence="2">
    <location>
        <begin position="48"/>
        <end position="60"/>
    </location>
</feature>
<feature type="region of interest" description="Disordered" evidence="2">
    <location>
        <begin position="1"/>
        <end position="36"/>
    </location>
</feature>
<dbReference type="OrthoDB" id="10630036at2759"/>
<dbReference type="AlphaFoldDB" id="A0A8X6SZI6"/>
<gene>
    <name evidence="3" type="ORF">NPIL_366141</name>
</gene>
<keyword evidence="4" id="KW-1185">Reference proteome</keyword>
<comment type="caution">
    <text evidence="3">The sequence shown here is derived from an EMBL/GenBank/DDBJ whole genome shotgun (WGS) entry which is preliminary data.</text>
</comment>
<dbReference type="EMBL" id="BMAW01095566">
    <property type="protein sequence ID" value="GFS70745.1"/>
    <property type="molecule type" value="Genomic_DNA"/>
</dbReference>
<evidence type="ECO:0000313" key="4">
    <source>
        <dbReference type="Proteomes" id="UP000887013"/>
    </source>
</evidence>
<evidence type="ECO:0000256" key="2">
    <source>
        <dbReference type="SAM" id="MobiDB-lite"/>
    </source>
</evidence>
<feature type="compositionally biased region" description="Basic and acidic residues" evidence="2">
    <location>
        <begin position="1"/>
        <end position="21"/>
    </location>
</feature>
<organism evidence="3 4">
    <name type="scientific">Nephila pilipes</name>
    <name type="common">Giant wood spider</name>
    <name type="synonym">Nephila maculata</name>
    <dbReference type="NCBI Taxonomy" id="299642"/>
    <lineage>
        <taxon>Eukaryota</taxon>
        <taxon>Metazoa</taxon>
        <taxon>Ecdysozoa</taxon>
        <taxon>Arthropoda</taxon>
        <taxon>Chelicerata</taxon>
        <taxon>Arachnida</taxon>
        <taxon>Araneae</taxon>
        <taxon>Araneomorphae</taxon>
        <taxon>Entelegynae</taxon>
        <taxon>Araneoidea</taxon>
        <taxon>Nephilidae</taxon>
        <taxon>Nephila</taxon>
    </lineage>
</organism>
<reference evidence="3" key="1">
    <citation type="submission" date="2020-08" db="EMBL/GenBank/DDBJ databases">
        <title>Multicomponent nature underlies the extraordinary mechanical properties of spider dragline silk.</title>
        <authorList>
            <person name="Kono N."/>
            <person name="Nakamura H."/>
            <person name="Mori M."/>
            <person name="Yoshida Y."/>
            <person name="Ohtoshi R."/>
            <person name="Malay A.D."/>
            <person name="Moran D.A.P."/>
            <person name="Tomita M."/>
            <person name="Numata K."/>
            <person name="Arakawa K."/>
        </authorList>
    </citation>
    <scope>NUCLEOTIDE SEQUENCE</scope>
</reference>
<feature type="coiled-coil region" evidence="1">
    <location>
        <begin position="232"/>
        <end position="296"/>
    </location>
</feature>
<evidence type="ECO:0000313" key="3">
    <source>
        <dbReference type="EMBL" id="GFS70745.1"/>
    </source>
</evidence>
<feature type="region of interest" description="Disordered" evidence="2">
    <location>
        <begin position="48"/>
        <end position="96"/>
    </location>
</feature>
<accession>A0A8X6SZI6</accession>
<name>A0A8X6SZI6_NEPPI</name>
<keyword evidence="1" id="KW-0175">Coiled coil</keyword>